<dbReference type="EMBL" id="JACEGQ020000007">
    <property type="protein sequence ID" value="KAH8503752.1"/>
    <property type="molecule type" value="Genomic_DNA"/>
</dbReference>
<dbReference type="SUPFAM" id="SSF57850">
    <property type="entry name" value="RING/U-box"/>
    <property type="match status" value="1"/>
</dbReference>
<comment type="catalytic activity">
    <reaction evidence="1">
        <text>S-ubiquitinyl-[E2 ubiquitin-conjugating enzyme]-L-cysteine + [acceptor protein]-L-lysine = [E2 ubiquitin-conjugating enzyme]-L-cysteine + N(6)-ubiquitinyl-[acceptor protein]-L-lysine.</text>
        <dbReference type="EC" id="2.3.2.27"/>
    </reaction>
</comment>
<dbReference type="SMART" id="SM00504">
    <property type="entry name" value="Ubox"/>
    <property type="match status" value="1"/>
</dbReference>
<evidence type="ECO:0000256" key="4">
    <source>
        <dbReference type="ARBA" id="ARBA00012483"/>
    </source>
</evidence>
<dbReference type="AlphaFoldDB" id="A0A8T2YFF8"/>
<gene>
    <name evidence="10" type="ORF">H0E87_014857</name>
</gene>
<dbReference type="Gene3D" id="3.30.40.10">
    <property type="entry name" value="Zinc/RING finger domain, C3HC4 (zinc finger)"/>
    <property type="match status" value="1"/>
</dbReference>
<dbReference type="SUPFAM" id="SSF56112">
    <property type="entry name" value="Protein kinase-like (PK-like)"/>
    <property type="match status" value="1"/>
</dbReference>
<keyword evidence="5" id="KW-0808">Transferase</keyword>
<name>A0A8T2YFF8_POPDE</name>
<evidence type="ECO:0000256" key="3">
    <source>
        <dbReference type="ARBA" id="ARBA00004906"/>
    </source>
</evidence>
<dbReference type="PROSITE" id="PS50011">
    <property type="entry name" value="PROTEIN_KINASE_DOM"/>
    <property type="match status" value="1"/>
</dbReference>
<organism evidence="10 11">
    <name type="scientific">Populus deltoides</name>
    <name type="common">Eastern poplar</name>
    <name type="synonym">Eastern cottonwood</name>
    <dbReference type="NCBI Taxonomy" id="3696"/>
    <lineage>
        <taxon>Eukaryota</taxon>
        <taxon>Viridiplantae</taxon>
        <taxon>Streptophyta</taxon>
        <taxon>Embryophyta</taxon>
        <taxon>Tracheophyta</taxon>
        <taxon>Spermatophyta</taxon>
        <taxon>Magnoliopsida</taxon>
        <taxon>eudicotyledons</taxon>
        <taxon>Gunneridae</taxon>
        <taxon>Pentapetalae</taxon>
        <taxon>rosids</taxon>
        <taxon>fabids</taxon>
        <taxon>Malpighiales</taxon>
        <taxon>Salicaceae</taxon>
        <taxon>Saliceae</taxon>
        <taxon>Populus</taxon>
    </lineage>
</organism>
<dbReference type="EC" id="2.3.2.27" evidence="4"/>
<dbReference type="GO" id="GO:0016567">
    <property type="term" value="P:protein ubiquitination"/>
    <property type="evidence" value="ECO:0007669"/>
    <property type="project" value="InterPro"/>
</dbReference>
<protein>
    <recommendedName>
        <fullName evidence="4">RING-type E3 ubiquitin transferase</fullName>
        <ecNumber evidence="4">2.3.2.27</ecNumber>
    </recommendedName>
</protein>
<keyword evidence="11" id="KW-1185">Reference proteome</keyword>
<dbReference type="InterPro" id="IPR013083">
    <property type="entry name" value="Znf_RING/FYVE/PHD"/>
</dbReference>
<dbReference type="Gene3D" id="1.10.510.10">
    <property type="entry name" value="Transferase(Phosphotransferase) domain 1"/>
    <property type="match status" value="1"/>
</dbReference>
<dbReference type="CDD" id="cd16655">
    <property type="entry name" value="RING-Ubox_WDSUB1-like"/>
    <property type="match status" value="1"/>
</dbReference>
<evidence type="ECO:0000256" key="6">
    <source>
        <dbReference type="ARBA" id="ARBA00022786"/>
    </source>
</evidence>
<dbReference type="GO" id="GO:0005524">
    <property type="term" value="F:ATP binding"/>
    <property type="evidence" value="ECO:0007669"/>
    <property type="project" value="InterPro"/>
</dbReference>
<dbReference type="PROSITE" id="PS51698">
    <property type="entry name" value="U_BOX"/>
    <property type="match status" value="1"/>
</dbReference>
<accession>A0A8T2YFF8</accession>
<evidence type="ECO:0000256" key="7">
    <source>
        <dbReference type="SAM" id="Coils"/>
    </source>
</evidence>
<evidence type="ECO:0000313" key="10">
    <source>
        <dbReference type="EMBL" id="KAH8503752.1"/>
    </source>
</evidence>
<comment type="caution">
    <text evidence="10">The sequence shown here is derived from an EMBL/GenBank/DDBJ whole genome shotgun (WGS) entry which is preliminary data.</text>
</comment>
<dbReference type="GO" id="GO:0004672">
    <property type="term" value="F:protein kinase activity"/>
    <property type="evidence" value="ECO:0007669"/>
    <property type="project" value="InterPro"/>
</dbReference>
<evidence type="ECO:0000256" key="5">
    <source>
        <dbReference type="ARBA" id="ARBA00022679"/>
    </source>
</evidence>
<comment type="function">
    <text evidence="2">Functions as an E3 ubiquitin ligase.</text>
</comment>
<evidence type="ECO:0000313" key="11">
    <source>
        <dbReference type="Proteomes" id="UP000807159"/>
    </source>
</evidence>
<proteinExistence type="predicted"/>
<feature type="domain" description="Protein kinase" evidence="8">
    <location>
        <begin position="285"/>
        <end position="558"/>
    </location>
</feature>
<dbReference type="PANTHER" id="PTHR45647:SF56">
    <property type="entry name" value="U-BOX DOMAIN-CONTAINING PROTEIN 50-RELATED"/>
    <property type="match status" value="1"/>
</dbReference>
<comment type="pathway">
    <text evidence="3">Protein modification; protein ubiquitination.</text>
</comment>
<dbReference type="Proteomes" id="UP000807159">
    <property type="component" value="Chromosome 7"/>
</dbReference>
<feature type="domain" description="U-box" evidence="9">
    <location>
        <begin position="552"/>
        <end position="626"/>
    </location>
</feature>
<dbReference type="PANTHER" id="PTHR45647">
    <property type="entry name" value="OS02G0152300 PROTEIN"/>
    <property type="match status" value="1"/>
</dbReference>
<feature type="coiled-coil region" evidence="7">
    <location>
        <begin position="149"/>
        <end position="253"/>
    </location>
</feature>
<dbReference type="InterPro" id="IPR001245">
    <property type="entry name" value="Ser-Thr/Tyr_kinase_cat_dom"/>
</dbReference>
<evidence type="ECO:0000256" key="2">
    <source>
        <dbReference type="ARBA" id="ARBA00003861"/>
    </source>
</evidence>
<sequence length="627" mass="71554">MEDDQGVMVAKKANFRSWLGKMFTDNSHDSHQLPATSKALENENQWENYAQEIENYFEHLLSLNLDEEICKEENDILQAGSTEPGVAEDAVSTMAMSVAAKMASMRRRMEGTQKMIQMKREESKVNSERCAKAEWAKCLCNSREIILQVEELEAKIQEEVLNRLDLSKSLDAENEQIQEIRRDIQESKKRLSSLVELRSEVYSKLQTSTMARSHVEVQLEKAVIARAQMVREIEELRKQRDVLRRRIEFCKEKDAVGTVAKLNELCCGYREYTTKDIRSATDNFSESLRLKSGVHWTNVYRGRINHTTVAIKMLSFDNGLSQEAFLAKVKALNSIRHPHLVAIIGSCSEPRCIIFEYMHNGSLRDILFSSSQRNHGKRNRAFRWNHRIRVAHEICSGLSFLHLARPRPFAQVHLTASNVLLDRNLVAKIGGFRLTQSPDANETLPNIQAFGVLLFQLLTGRNRTGLVEEAMAMDKTALLTVLDDRAGKWPLDLAYELVGIATRCLECKVDFSLAKTREELEKITRKADDLVAKSGCEVVVKGSIDDREDSSEAPSIFLCPILQEVMKNPHVAADGFSYELEAIEEWLNTQRDTSPMTNLRLKHKFLTPNHTLRSLIQEWNRRKSTAS</sequence>
<dbReference type="Gene3D" id="3.30.200.20">
    <property type="entry name" value="Phosphorylase Kinase, domain 1"/>
    <property type="match status" value="1"/>
</dbReference>
<dbReference type="Pfam" id="PF04564">
    <property type="entry name" value="U-box"/>
    <property type="match status" value="1"/>
</dbReference>
<evidence type="ECO:0000259" key="9">
    <source>
        <dbReference type="PROSITE" id="PS51698"/>
    </source>
</evidence>
<keyword evidence="7" id="KW-0175">Coiled coil</keyword>
<evidence type="ECO:0000259" key="8">
    <source>
        <dbReference type="PROSITE" id="PS50011"/>
    </source>
</evidence>
<evidence type="ECO:0000256" key="1">
    <source>
        <dbReference type="ARBA" id="ARBA00000900"/>
    </source>
</evidence>
<reference evidence="10" key="1">
    <citation type="journal article" date="2021" name="J. Hered.">
        <title>Genome Assembly of Salicaceae Populus deltoides (Eastern Cottonwood) I-69 Based on Nanopore Sequencing and Hi-C Technologies.</title>
        <authorList>
            <person name="Bai S."/>
            <person name="Wu H."/>
            <person name="Zhang J."/>
            <person name="Pan Z."/>
            <person name="Zhao W."/>
            <person name="Li Z."/>
            <person name="Tong C."/>
        </authorList>
    </citation>
    <scope>NUCLEOTIDE SEQUENCE</scope>
    <source>
        <tissue evidence="10">Leaf</tissue>
    </source>
</reference>
<dbReference type="InterPro" id="IPR003613">
    <property type="entry name" value="Ubox_domain"/>
</dbReference>
<dbReference type="Pfam" id="PF07714">
    <property type="entry name" value="PK_Tyr_Ser-Thr"/>
    <property type="match status" value="1"/>
</dbReference>
<dbReference type="InterPro" id="IPR000719">
    <property type="entry name" value="Prot_kinase_dom"/>
</dbReference>
<dbReference type="InterPro" id="IPR011009">
    <property type="entry name" value="Kinase-like_dom_sf"/>
</dbReference>
<dbReference type="GO" id="GO:0061630">
    <property type="term" value="F:ubiquitin protein ligase activity"/>
    <property type="evidence" value="ECO:0007669"/>
    <property type="project" value="UniProtKB-EC"/>
</dbReference>
<dbReference type="InterPro" id="IPR051348">
    <property type="entry name" value="U-box_ubiquitin_ligases"/>
</dbReference>
<keyword evidence="6" id="KW-0833">Ubl conjugation pathway</keyword>